<dbReference type="VEuPathDB" id="FungiDB:B1J91_I01870g"/>
<evidence type="ECO:0000259" key="8">
    <source>
        <dbReference type="Pfam" id="PF06398"/>
    </source>
</evidence>
<name>A0A0W0DMK7_CANGB</name>
<keyword evidence="5" id="KW-0576">Peroxisome</keyword>
<evidence type="ECO:0000256" key="1">
    <source>
        <dbReference type="ARBA" id="ARBA00004585"/>
    </source>
</evidence>
<dbReference type="VEuPathDB" id="FungiDB:GVI51_I01661"/>
<evidence type="ECO:0000256" key="2">
    <source>
        <dbReference type="ARBA" id="ARBA00022692"/>
    </source>
</evidence>
<dbReference type="AlphaFoldDB" id="A0A0W0DMK7"/>
<proteinExistence type="predicted"/>
<dbReference type="EMBL" id="LLZZ01000112">
    <property type="protein sequence ID" value="KTB05833.1"/>
    <property type="molecule type" value="Genomic_DNA"/>
</dbReference>
<reference evidence="9 10" key="1">
    <citation type="submission" date="2015-10" db="EMBL/GenBank/DDBJ databases">
        <title>Draft genomes sequences of Candida glabrata isolates 1A, 1B, 2A, 2B, 3A and 3B.</title>
        <authorList>
            <person name="Haavelsrud O.E."/>
            <person name="Gaustad P."/>
        </authorList>
    </citation>
    <scope>NUCLEOTIDE SEQUENCE [LARGE SCALE GENOMIC DNA]</scope>
    <source>
        <strain evidence="9">910700640</strain>
    </source>
</reference>
<evidence type="ECO:0000256" key="4">
    <source>
        <dbReference type="ARBA" id="ARBA00023136"/>
    </source>
</evidence>
<dbReference type="GO" id="GO:0007031">
    <property type="term" value="P:peroxisome organization"/>
    <property type="evidence" value="ECO:0007669"/>
    <property type="project" value="EnsemblFungi"/>
</dbReference>
<evidence type="ECO:0000313" key="10">
    <source>
        <dbReference type="Proteomes" id="UP000054886"/>
    </source>
</evidence>
<dbReference type="GO" id="GO:0005778">
    <property type="term" value="C:peroxisomal membrane"/>
    <property type="evidence" value="ECO:0007669"/>
    <property type="project" value="UniProtKB-SubCell"/>
</dbReference>
<dbReference type="Pfam" id="PF06398">
    <property type="entry name" value="Pex24p"/>
    <property type="match status" value="1"/>
</dbReference>
<sequence length="549" mass="62409">MSESAVRGYINRKYGKVLETLVMAEEAIAARSNRDELTQRELVQQVMGVLVSTSLERLKPGADVVGAGDKSTYSAAAEEKELDELNEYRRSLSQDRLSKEDTYFLDMFLDKLIARLIPDNLPEREHFSLADDGDEALHGPPFSASVLASNMKKLSGKMDSIFEFQDNMIRVLTWKTPTVTLTALTIFTLICFDLMNVILFPMAYIVLVQMTQGYIRRHPIRRTIYIKRRAIGRSLIHDLFHGGKKTNNVLLPSNENDCNGEQENEADLGTSDDCNGTSDENVVISPAAAKIDKNISTYNLNHGTKVVLTLRDMQNMTTGTVHLMDAIDKFKYGTAAFVDEYKSTSVFFTLLGSVILLVLLSRFITWSLTISLSAWIGLLSIHPKVHPYVKSAKNIMKKPKMKPENSPQDVAVVMEDSISGEDYNRNIILDEPPDVKYVEVYEIYKRGLLPTDWEFFKFSSTIFDPTDTYRKALQLPPGVDKIEEIKPPAGWAFDENSSWIIDKNPEIWAIERGLQLPVEEGFLVDPMFKRRRLVRKVIRYKKPMKIKMH</sequence>
<evidence type="ECO:0000256" key="7">
    <source>
        <dbReference type="SAM" id="Phobius"/>
    </source>
</evidence>
<accession>A0A0W0DMK7</accession>
<keyword evidence="2 7" id="KW-0812">Transmembrane</keyword>
<keyword evidence="3 7" id="KW-1133">Transmembrane helix</keyword>
<dbReference type="InterPro" id="IPR052816">
    <property type="entry name" value="Peroxisomal_Membrane_PEX28-32"/>
</dbReference>
<dbReference type="InterPro" id="IPR010482">
    <property type="entry name" value="TECPR1-like_DysF"/>
</dbReference>
<feature type="transmembrane region" description="Helical" evidence="7">
    <location>
        <begin position="346"/>
        <end position="364"/>
    </location>
</feature>
<gene>
    <name evidence="9" type="ORF">AO440_002417</name>
</gene>
<organism evidence="9 10">
    <name type="scientific">Candida glabrata</name>
    <name type="common">Yeast</name>
    <name type="synonym">Torulopsis glabrata</name>
    <dbReference type="NCBI Taxonomy" id="5478"/>
    <lineage>
        <taxon>Eukaryota</taxon>
        <taxon>Fungi</taxon>
        <taxon>Dikarya</taxon>
        <taxon>Ascomycota</taxon>
        <taxon>Saccharomycotina</taxon>
        <taxon>Saccharomycetes</taxon>
        <taxon>Saccharomycetales</taxon>
        <taxon>Saccharomycetaceae</taxon>
        <taxon>Nakaseomyces</taxon>
    </lineage>
</organism>
<dbReference type="VEuPathDB" id="FungiDB:GWK60_L01661"/>
<evidence type="ECO:0000313" key="9">
    <source>
        <dbReference type="EMBL" id="KTB05833.1"/>
    </source>
</evidence>
<feature type="region of interest" description="Disordered" evidence="6">
    <location>
        <begin position="251"/>
        <end position="272"/>
    </location>
</feature>
<feature type="domain" description="TECPR1-like DysF" evidence="8">
    <location>
        <begin position="141"/>
        <end position="535"/>
    </location>
</feature>
<evidence type="ECO:0000256" key="3">
    <source>
        <dbReference type="ARBA" id="ARBA00022989"/>
    </source>
</evidence>
<dbReference type="PANTHER" id="PTHR28304">
    <property type="entry name" value="PEROXISOMAL MEMBRANE PROTEIN PEX29"/>
    <property type="match status" value="1"/>
</dbReference>
<dbReference type="VEuPathDB" id="FungiDB:CAGL0I01870g"/>
<dbReference type="Proteomes" id="UP000054886">
    <property type="component" value="Unassembled WGS sequence"/>
</dbReference>
<comment type="subcellular location">
    <subcellularLocation>
        <location evidence="1">Peroxisome membrane</location>
        <topology evidence="1">Multi-pass membrane protein</topology>
    </subcellularLocation>
</comment>
<feature type="transmembrane region" description="Helical" evidence="7">
    <location>
        <begin position="181"/>
        <end position="207"/>
    </location>
</feature>
<evidence type="ECO:0000256" key="6">
    <source>
        <dbReference type="SAM" id="MobiDB-lite"/>
    </source>
</evidence>
<keyword evidence="4 7" id="KW-0472">Membrane</keyword>
<comment type="caution">
    <text evidence="9">The sequence shown here is derived from an EMBL/GenBank/DDBJ whole genome shotgun (WGS) entry which is preliminary data.</text>
</comment>
<protein>
    <submittedName>
        <fullName evidence="9">Peroxisomal membrane protein PEX28</fullName>
    </submittedName>
</protein>
<evidence type="ECO:0000256" key="5">
    <source>
        <dbReference type="ARBA" id="ARBA00023140"/>
    </source>
</evidence>
<dbReference type="PANTHER" id="PTHR28304:SF1">
    <property type="entry name" value="PEROXISOMAL MEMBRANE PROTEIN PEX28"/>
    <property type="match status" value="1"/>
</dbReference>